<dbReference type="EMBL" id="AVCI01000005">
    <property type="protein sequence ID" value="KFN43631.1"/>
    <property type="molecule type" value="Genomic_DNA"/>
</dbReference>
<organism evidence="8 9">
    <name type="scientific">Arenimonas oryziterrae DSM 21050 = YC6267</name>
    <dbReference type="NCBI Taxonomy" id="1121015"/>
    <lineage>
        <taxon>Bacteria</taxon>
        <taxon>Pseudomonadati</taxon>
        <taxon>Pseudomonadota</taxon>
        <taxon>Gammaproteobacteria</taxon>
        <taxon>Lysobacterales</taxon>
        <taxon>Lysobacteraceae</taxon>
        <taxon>Arenimonas</taxon>
    </lineage>
</organism>
<dbReference type="PATRIC" id="fig|1121015.4.peg.1519"/>
<dbReference type="Proteomes" id="UP000029385">
    <property type="component" value="Unassembled WGS sequence"/>
</dbReference>
<dbReference type="SUPFAM" id="SSF103481">
    <property type="entry name" value="Multidrug resistance efflux transporter EmrE"/>
    <property type="match status" value="2"/>
</dbReference>
<feature type="transmembrane region" description="Helical" evidence="6">
    <location>
        <begin position="6"/>
        <end position="24"/>
    </location>
</feature>
<dbReference type="InterPro" id="IPR037185">
    <property type="entry name" value="EmrE-like"/>
</dbReference>
<keyword evidence="3 6" id="KW-0812">Transmembrane</keyword>
<feature type="transmembrane region" description="Helical" evidence="6">
    <location>
        <begin position="247"/>
        <end position="269"/>
    </location>
</feature>
<reference evidence="8 9" key="1">
    <citation type="submission" date="2013-09" db="EMBL/GenBank/DDBJ databases">
        <title>Genome sequencing of Arenimonas oryziterrae.</title>
        <authorList>
            <person name="Chen F."/>
            <person name="Wang G."/>
        </authorList>
    </citation>
    <scope>NUCLEOTIDE SEQUENCE [LARGE SCALE GENOMIC DNA]</scope>
    <source>
        <strain evidence="8 9">YC6267</strain>
    </source>
</reference>
<feature type="transmembrane region" description="Helical" evidence="6">
    <location>
        <begin position="153"/>
        <end position="177"/>
    </location>
</feature>
<evidence type="ECO:0000256" key="3">
    <source>
        <dbReference type="ARBA" id="ARBA00022692"/>
    </source>
</evidence>
<dbReference type="InterPro" id="IPR000620">
    <property type="entry name" value="EamA_dom"/>
</dbReference>
<protein>
    <recommendedName>
        <fullName evidence="7">EamA domain-containing protein</fullName>
    </recommendedName>
</protein>
<dbReference type="Pfam" id="PF00892">
    <property type="entry name" value="EamA"/>
    <property type="match status" value="2"/>
</dbReference>
<keyword evidence="9" id="KW-1185">Reference proteome</keyword>
<feature type="transmembrane region" description="Helical" evidence="6">
    <location>
        <begin position="276"/>
        <end position="294"/>
    </location>
</feature>
<proteinExistence type="predicted"/>
<evidence type="ECO:0000313" key="9">
    <source>
        <dbReference type="Proteomes" id="UP000029385"/>
    </source>
</evidence>
<feature type="domain" description="EamA" evidence="7">
    <location>
        <begin position="5"/>
        <end position="139"/>
    </location>
</feature>
<evidence type="ECO:0000256" key="2">
    <source>
        <dbReference type="ARBA" id="ARBA00022475"/>
    </source>
</evidence>
<dbReference type="PANTHER" id="PTHR32322:SF18">
    <property type="entry name" value="S-ADENOSYLMETHIONINE_S-ADENOSYLHOMOCYSTEINE TRANSPORTER"/>
    <property type="match status" value="1"/>
</dbReference>
<feature type="transmembrane region" description="Helical" evidence="6">
    <location>
        <begin position="99"/>
        <end position="117"/>
    </location>
</feature>
<keyword evidence="5 6" id="KW-0472">Membrane</keyword>
<comment type="subcellular location">
    <subcellularLocation>
        <location evidence="1">Cell membrane</location>
        <topology evidence="1">Multi-pass membrane protein</topology>
    </subcellularLocation>
</comment>
<dbReference type="PANTHER" id="PTHR32322">
    <property type="entry name" value="INNER MEMBRANE TRANSPORTER"/>
    <property type="match status" value="1"/>
</dbReference>
<feature type="transmembrane region" description="Helical" evidence="6">
    <location>
        <begin position="183"/>
        <end position="203"/>
    </location>
</feature>
<feature type="transmembrane region" description="Helical" evidence="6">
    <location>
        <begin position="223"/>
        <end position="241"/>
    </location>
</feature>
<name>A0A091AVZ9_9GAMM</name>
<keyword evidence="4 6" id="KW-1133">Transmembrane helix</keyword>
<feature type="transmembrane region" description="Helical" evidence="6">
    <location>
        <begin position="36"/>
        <end position="56"/>
    </location>
</feature>
<dbReference type="InterPro" id="IPR050638">
    <property type="entry name" value="AA-Vitamin_Transporters"/>
</dbReference>
<evidence type="ECO:0000256" key="4">
    <source>
        <dbReference type="ARBA" id="ARBA00022989"/>
    </source>
</evidence>
<feature type="domain" description="EamA" evidence="7">
    <location>
        <begin position="155"/>
        <end position="292"/>
    </location>
</feature>
<evidence type="ECO:0000256" key="6">
    <source>
        <dbReference type="SAM" id="Phobius"/>
    </source>
</evidence>
<evidence type="ECO:0000256" key="5">
    <source>
        <dbReference type="ARBA" id="ARBA00023136"/>
    </source>
</evidence>
<dbReference type="GO" id="GO:0005886">
    <property type="term" value="C:plasma membrane"/>
    <property type="evidence" value="ECO:0007669"/>
    <property type="project" value="UniProtKB-SubCell"/>
</dbReference>
<dbReference type="OrthoDB" id="7841315at2"/>
<dbReference type="eggNOG" id="COG0697">
    <property type="taxonomic scope" value="Bacteria"/>
</dbReference>
<dbReference type="AlphaFoldDB" id="A0A091AVZ9"/>
<feature type="transmembrane region" description="Helical" evidence="6">
    <location>
        <begin position="68"/>
        <end position="87"/>
    </location>
</feature>
<accession>A0A091AVZ9</accession>
<evidence type="ECO:0000313" key="8">
    <source>
        <dbReference type="EMBL" id="KFN43631.1"/>
    </source>
</evidence>
<feature type="transmembrane region" description="Helical" evidence="6">
    <location>
        <begin position="123"/>
        <end position="141"/>
    </location>
</feature>
<dbReference type="STRING" id="1121015.GCA_000420545_00845"/>
<dbReference type="RefSeq" id="WP_022968495.1">
    <property type="nucleotide sequence ID" value="NZ_ATVD01000001.1"/>
</dbReference>
<comment type="caution">
    <text evidence="8">The sequence shown here is derived from an EMBL/GenBank/DDBJ whole genome shotgun (WGS) entry which is preliminary data.</text>
</comment>
<keyword evidence="2" id="KW-1003">Cell membrane</keyword>
<evidence type="ECO:0000256" key="1">
    <source>
        <dbReference type="ARBA" id="ARBA00004651"/>
    </source>
</evidence>
<gene>
    <name evidence="8" type="ORF">N789_10165</name>
</gene>
<evidence type="ECO:0000259" key="7">
    <source>
        <dbReference type="Pfam" id="PF00892"/>
    </source>
</evidence>
<sequence>MTNGLGELCSILSALAWAIGVMLYRQLGATLPPLQLNFLKNALVLAMLLPAIPLLHGLSLPAFDGLQILAAVGSGLLGIGIADTLYFRALNELGAGRMGVIGNFYSPFVIVLSFAFLDERLLPVQGVGFALVSLGVWLAAWPRQGSAPRPAHVLRGFFFALLAIVLMAISIVLVKRVLEAQPLLWVTGLRMLGALVGMAAIAWLRGETAQLSPPKVGMPWRKLALAAFVGQFLAMVLWLAGYKYTQASVAAILNETASVFILLLAWAWLKEPLTRRALAGVGLTLGGVCCMLAVR</sequence>